<dbReference type="AlphaFoldDB" id="A0A3N4HZ82"/>
<dbReference type="EMBL" id="ML119720">
    <property type="protein sequence ID" value="RPA77788.1"/>
    <property type="molecule type" value="Genomic_DNA"/>
</dbReference>
<protein>
    <submittedName>
        <fullName evidence="1">Uncharacterized protein</fullName>
    </submittedName>
</protein>
<accession>A0A3N4HZ82</accession>
<dbReference type="Proteomes" id="UP000275078">
    <property type="component" value="Unassembled WGS sequence"/>
</dbReference>
<organism evidence="1 2">
    <name type="scientific">Ascobolus immersus RN42</name>
    <dbReference type="NCBI Taxonomy" id="1160509"/>
    <lineage>
        <taxon>Eukaryota</taxon>
        <taxon>Fungi</taxon>
        <taxon>Dikarya</taxon>
        <taxon>Ascomycota</taxon>
        <taxon>Pezizomycotina</taxon>
        <taxon>Pezizomycetes</taxon>
        <taxon>Pezizales</taxon>
        <taxon>Ascobolaceae</taxon>
        <taxon>Ascobolus</taxon>
    </lineage>
</organism>
<keyword evidence="2" id="KW-1185">Reference proteome</keyword>
<reference evidence="1 2" key="1">
    <citation type="journal article" date="2018" name="Nat. Ecol. Evol.">
        <title>Pezizomycetes genomes reveal the molecular basis of ectomycorrhizal truffle lifestyle.</title>
        <authorList>
            <person name="Murat C."/>
            <person name="Payen T."/>
            <person name="Noel B."/>
            <person name="Kuo A."/>
            <person name="Morin E."/>
            <person name="Chen J."/>
            <person name="Kohler A."/>
            <person name="Krizsan K."/>
            <person name="Balestrini R."/>
            <person name="Da Silva C."/>
            <person name="Montanini B."/>
            <person name="Hainaut M."/>
            <person name="Levati E."/>
            <person name="Barry K.W."/>
            <person name="Belfiori B."/>
            <person name="Cichocki N."/>
            <person name="Clum A."/>
            <person name="Dockter R.B."/>
            <person name="Fauchery L."/>
            <person name="Guy J."/>
            <person name="Iotti M."/>
            <person name="Le Tacon F."/>
            <person name="Lindquist E.A."/>
            <person name="Lipzen A."/>
            <person name="Malagnac F."/>
            <person name="Mello A."/>
            <person name="Molinier V."/>
            <person name="Miyauchi S."/>
            <person name="Poulain J."/>
            <person name="Riccioni C."/>
            <person name="Rubini A."/>
            <person name="Sitrit Y."/>
            <person name="Splivallo R."/>
            <person name="Traeger S."/>
            <person name="Wang M."/>
            <person name="Zifcakova L."/>
            <person name="Wipf D."/>
            <person name="Zambonelli A."/>
            <person name="Paolocci F."/>
            <person name="Nowrousian M."/>
            <person name="Ottonello S."/>
            <person name="Baldrian P."/>
            <person name="Spatafora J.W."/>
            <person name="Henrissat B."/>
            <person name="Nagy L.G."/>
            <person name="Aury J.M."/>
            <person name="Wincker P."/>
            <person name="Grigoriev I.V."/>
            <person name="Bonfante P."/>
            <person name="Martin F.M."/>
        </authorList>
    </citation>
    <scope>NUCLEOTIDE SEQUENCE [LARGE SCALE GENOMIC DNA]</scope>
    <source>
        <strain evidence="1 2">RN42</strain>
    </source>
</reference>
<name>A0A3N4HZ82_ASCIM</name>
<evidence type="ECO:0000313" key="1">
    <source>
        <dbReference type="EMBL" id="RPA77788.1"/>
    </source>
</evidence>
<evidence type="ECO:0000313" key="2">
    <source>
        <dbReference type="Proteomes" id="UP000275078"/>
    </source>
</evidence>
<proteinExistence type="predicted"/>
<gene>
    <name evidence="1" type="ORF">BJ508DRAFT_416834</name>
</gene>
<sequence length="200" mass="22557">MVAPAPFSNLTLVVFGPQKNFNTELTHLGPAVFDLSHKLVRSSNHGIYLRLGTRGQKHRIHCIIPKGYPNIGFVVGVFHNKHQASDRFMRGYSNETGPMDDFLRRLKSQIGKKLEEDTVAVYPSEKEREVLEVLGWLEEEEGGALGEGMGYEDSWDADSGFGDYYSETSEETSTVAKNYHGFDGYEYDSLNESDESDFFI</sequence>